<dbReference type="GO" id="GO:0006891">
    <property type="term" value="P:intra-Golgi vesicle-mediated transport"/>
    <property type="evidence" value="ECO:0000318"/>
    <property type="project" value="GO_Central"/>
</dbReference>
<keyword evidence="2" id="KW-0813">Transport</keyword>
<dbReference type="OMA" id="FFKHENY"/>
<evidence type="ECO:0000259" key="5">
    <source>
        <dbReference type="Pfam" id="PF11817"/>
    </source>
</evidence>
<comment type="subcellular location">
    <subcellularLocation>
        <location evidence="1">Golgi apparatus</location>
    </subcellularLocation>
</comment>
<dbReference type="Pfam" id="PF12584">
    <property type="entry name" value="TRAPPC10"/>
    <property type="match status" value="1"/>
</dbReference>
<evidence type="ECO:0000313" key="8">
    <source>
        <dbReference type="EMBL" id="KMZ64350.1"/>
    </source>
</evidence>
<dbReference type="AlphaFoldDB" id="A0A0K9P841"/>
<reference evidence="9" key="1">
    <citation type="journal article" date="2016" name="Nature">
        <title>The genome of the seagrass Zostera marina reveals angiosperm adaptation to the sea.</title>
        <authorList>
            <person name="Olsen J.L."/>
            <person name="Rouze P."/>
            <person name="Verhelst B."/>
            <person name="Lin Y.-C."/>
            <person name="Bayer T."/>
            <person name="Collen J."/>
            <person name="Dattolo E."/>
            <person name="De Paoli E."/>
            <person name="Dittami S."/>
            <person name="Maumus F."/>
            <person name="Michel G."/>
            <person name="Kersting A."/>
            <person name="Lauritano C."/>
            <person name="Lohaus R."/>
            <person name="Toepel M."/>
            <person name="Tonon T."/>
            <person name="Vanneste K."/>
            <person name="Amirebrahimi M."/>
            <person name="Brakel J."/>
            <person name="Bostroem C."/>
            <person name="Chovatia M."/>
            <person name="Grimwood J."/>
            <person name="Jenkins J.W."/>
            <person name="Jueterbock A."/>
            <person name="Mraz A."/>
            <person name="Stam W.T."/>
            <person name="Tice H."/>
            <person name="Bornberg-Bauer E."/>
            <person name="Green P.J."/>
            <person name="Pearson G.A."/>
            <person name="Procaccini G."/>
            <person name="Duarte C.M."/>
            <person name="Schmutz J."/>
            <person name="Reusch T.B.H."/>
            <person name="Van de Peer Y."/>
        </authorList>
    </citation>
    <scope>NUCLEOTIDE SEQUENCE [LARGE SCALE GENOMIC DNA]</scope>
    <source>
        <strain evidence="9">cv. Finnish</strain>
    </source>
</reference>
<dbReference type="OrthoDB" id="10256906at2759"/>
<gene>
    <name evidence="8" type="ORF">ZOSMA_374G00160</name>
</gene>
<feature type="region of interest" description="Disordered" evidence="4">
    <location>
        <begin position="471"/>
        <end position="525"/>
    </location>
</feature>
<evidence type="ECO:0000256" key="1">
    <source>
        <dbReference type="ARBA" id="ARBA00004555"/>
    </source>
</evidence>
<proteinExistence type="predicted"/>
<dbReference type="InterPro" id="IPR021773">
    <property type="entry name" value="TPC11"/>
</dbReference>
<dbReference type="STRING" id="29655.A0A0K9P841"/>
<dbReference type="InterPro" id="IPR045126">
    <property type="entry name" value="TRAPPC10/Trs130"/>
</dbReference>
<feature type="domain" description="TRAPPC10/Trs130 N-terminal" evidence="7">
    <location>
        <begin position="16"/>
        <end position="316"/>
    </location>
</feature>
<dbReference type="PANTHER" id="PTHR13251">
    <property type="entry name" value="EPILEPSY HOLOPROSENCEPHALY CANDIDATE 1/TMEM1"/>
    <property type="match status" value="1"/>
</dbReference>
<keyword evidence="9" id="KW-1185">Reference proteome</keyword>
<dbReference type="PANTHER" id="PTHR13251:SF3">
    <property type="entry name" value="TRAFFICKING PROTEIN PARTICLE COMPLEX SUBUNIT 10"/>
    <property type="match status" value="1"/>
</dbReference>
<dbReference type="GO" id="GO:1990071">
    <property type="term" value="C:TRAPPII protein complex"/>
    <property type="evidence" value="ECO:0000318"/>
    <property type="project" value="GO_Central"/>
</dbReference>
<evidence type="ECO:0000259" key="7">
    <source>
        <dbReference type="Pfam" id="PF23036"/>
    </source>
</evidence>
<organism evidence="8 9">
    <name type="scientific">Zostera marina</name>
    <name type="common">Eelgrass</name>
    <dbReference type="NCBI Taxonomy" id="29655"/>
    <lineage>
        <taxon>Eukaryota</taxon>
        <taxon>Viridiplantae</taxon>
        <taxon>Streptophyta</taxon>
        <taxon>Embryophyta</taxon>
        <taxon>Tracheophyta</taxon>
        <taxon>Spermatophyta</taxon>
        <taxon>Magnoliopsida</taxon>
        <taxon>Liliopsida</taxon>
        <taxon>Zosteraceae</taxon>
        <taxon>Zostera</taxon>
    </lineage>
</organism>
<sequence>MTNYLAQFQAIKNASDRIVVAVEDVSELWPIVKEKFEEKLPFKKASLNNKTRNPVYIENLPAEFILTTDARLRSRVPQELSLFWFREPYATIILVSCEDLDEFKTILKPRLKLIVQNDEREWFIVFVSKALPDNDQATKLAKKVYSRLEVDFSTKKRERCCKFDLHGNDSSFWEDLESKIVESIRNTLDRRVQFYEEEVRKLTEQRFMPVWSFSNFFILKESLAFMFEMVHLYEDALREYDELELCYLETVNTSPIKQREFGGFDHGDDQAMLLKPDHKPLTQFIQNDSFREFEFRQYLFACQSKLLFKLSRPAEVSTRGYSFIINYSKLLASHENDLPFCLREIWVITACLAIIKYTTFHYDGGLVTAEVEKEFYRLQGDFFSLSRVKFMRLAYLIGHGAEIDKSPVNSAELSMLPWPRPAVWPLVPPDVSSEIFEKEKIMLQSNPTAEHFGIQRKALPLEPSSLLREANRRRASLSTPNLSDLSDGRQNLKDGSGVGGSSRFSPQNKERSSSMPRTYSSPMNIESSHVVLDRPMRLSEIQVASEHALKKTLSDPDLWTSLSSKQNFEKKYMELTKGAADNYHRSWWKRHAVALDGEIAAVYFRHGDFDLAANSYEKVCALYAGEGWHDLLADVLPYLAECQKILNDEAGYLSSCVRLLSMDDGLFLTKERQTFQSEVVRLAHSEMKNPVPLDVSSLITFSGTHGPPLELCDGDSGTLSVTVWSGFPDDIILESLNLTLTVTFTADEGINAIKCSNVTILKPGRNTIILDLPPQQPGSYVLGVLTGQIGHLRFRSHSFSKGGPPDSDDFMSYEKPVKPVLKVFKPRPLVDISAAVSSALLMNEVQWVGMVVKPINYSLRGSILHIDTGPELDIKNSQMIEIENSSVFVQDSPNLVDTEITRNDANLESCGNHKRLVLENGKIELPDWASNVTTIVWLPVCATDKKLSRGTSAACPQRQSVLDGMRIVALKLEFGASRNQKFERTVAVHFTDPFHISTRITDRGNDGALLLQVILHSQVKATLTIYDVWLDLQEGFEHIHKDSGRPSSSFFPLVISPSSRASILFSICLTNMVPGVVSDALQSDSILNIKYGISGERTTGAHEPVSESSDGSKVELHFKSAIFLQRPVLDPCLAVGFLPFPSDCLRVGQLVRMEWRVERLKETESLSSTGNDEVLYEVDASSENWMIAGRKRGHVSLCSKRGSRIVVTVTCIPLVSGYVHPPHLGLPDVGKANIRCNPPGPHLVCVLPPMLSSSYCVPI</sequence>
<feature type="domain" description="TRAPPC10/Trs130 C-terminal" evidence="6">
    <location>
        <begin position="1143"/>
        <end position="1223"/>
    </location>
</feature>
<dbReference type="InterPro" id="IPR056913">
    <property type="entry name" value="TRAPPC10/Trs130_N"/>
</dbReference>
<evidence type="ECO:0000259" key="6">
    <source>
        <dbReference type="Pfam" id="PF12584"/>
    </source>
</evidence>
<feature type="domain" description="Trafficking protein particle complex subunit 11" evidence="5">
    <location>
        <begin position="577"/>
        <end position="661"/>
    </location>
</feature>
<dbReference type="GO" id="GO:0005829">
    <property type="term" value="C:cytosol"/>
    <property type="evidence" value="ECO:0007669"/>
    <property type="project" value="GOC"/>
</dbReference>
<evidence type="ECO:0000256" key="4">
    <source>
        <dbReference type="SAM" id="MobiDB-lite"/>
    </source>
</evidence>
<dbReference type="Proteomes" id="UP000036987">
    <property type="component" value="Unassembled WGS sequence"/>
</dbReference>
<dbReference type="InterPro" id="IPR022233">
    <property type="entry name" value="TRAPPC10/Trs130_C"/>
</dbReference>
<accession>A0A0K9P841</accession>
<evidence type="ECO:0000313" key="9">
    <source>
        <dbReference type="Proteomes" id="UP000036987"/>
    </source>
</evidence>
<evidence type="ECO:0000256" key="2">
    <source>
        <dbReference type="ARBA" id="ARBA00022448"/>
    </source>
</evidence>
<protein>
    <submittedName>
        <fullName evidence="8">Trafficking protein particle complex subunit 10</fullName>
    </submittedName>
</protein>
<comment type="caution">
    <text evidence="8">The sequence shown here is derived from an EMBL/GenBank/DDBJ whole genome shotgun (WGS) entry which is preliminary data.</text>
</comment>
<dbReference type="Pfam" id="PF23036">
    <property type="entry name" value="TRAPPC10_1st"/>
    <property type="match status" value="1"/>
</dbReference>
<dbReference type="EMBL" id="LFYR01001162">
    <property type="protein sequence ID" value="KMZ64350.1"/>
    <property type="molecule type" value="Genomic_DNA"/>
</dbReference>
<dbReference type="GO" id="GO:0034498">
    <property type="term" value="P:early endosome to Golgi transport"/>
    <property type="evidence" value="ECO:0000318"/>
    <property type="project" value="GO_Central"/>
</dbReference>
<feature type="compositionally biased region" description="Polar residues" evidence="4">
    <location>
        <begin position="502"/>
        <end position="525"/>
    </location>
</feature>
<evidence type="ECO:0000256" key="3">
    <source>
        <dbReference type="ARBA" id="ARBA00023034"/>
    </source>
</evidence>
<keyword evidence="3" id="KW-0333">Golgi apparatus</keyword>
<dbReference type="Pfam" id="PF11817">
    <property type="entry name" value="Foie-gras_1"/>
    <property type="match status" value="1"/>
</dbReference>
<name>A0A0K9P841_ZOSMR</name>